<dbReference type="PANTHER" id="PTHR11845:SF19">
    <property type="entry name" value="5'-DEOXYNUCLEOTIDASE"/>
    <property type="match status" value="1"/>
</dbReference>
<feature type="domain" description="HD" evidence="1">
    <location>
        <begin position="2"/>
        <end position="36"/>
    </location>
</feature>
<keyword evidence="3" id="KW-1185">Reference proteome</keyword>
<dbReference type="Pfam" id="PF13023">
    <property type="entry name" value="HD_3"/>
    <property type="match status" value="1"/>
</dbReference>
<gene>
    <name evidence="2" type="ORF">ERUC_LOCUS30453</name>
</gene>
<dbReference type="EMBL" id="CAKOAT010395154">
    <property type="protein sequence ID" value="CAH8365790.1"/>
    <property type="molecule type" value="Genomic_DNA"/>
</dbReference>
<dbReference type="InterPro" id="IPR039356">
    <property type="entry name" value="YfbR/HDDC2"/>
</dbReference>
<name>A0ABC8L559_ERUVS</name>
<evidence type="ECO:0000313" key="2">
    <source>
        <dbReference type="EMBL" id="CAH8365790.1"/>
    </source>
</evidence>
<dbReference type="AlphaFoldDB" id="A0ABC8L559"/>
<reference evidence="2 3" key="1">
    <citation type="submission" date="2022-03" db="EMBL/GenBank/DDBJ databases">
        <authorList>
            <person name="Macdonald S."/>
            <person name="Ahmed S."/>
            <person name="Newling K."/>
        </authorList>
    </citation>
    <scope>NUCLEOTIDE SEQUENCE [LARGE SCALE GENOMIC DNA]</scope>
</reference>
<evidence type="ECO:0000259" key="1">
    <source>
        <dbReference type="Pfam" id="PF13023"/>
    </source>
</evidence>
<proteinExistence type="predicted"/>
<dbReference type="Proteomes" id="UP001642260">
    <property type="component" value="Unassembled WGS sequence"/>
</dbReference>
<organism evidence="2 3">
    <name type="scientific">Eruca vesicaria subsp. sativa</name>
    <name type="common">Garden rocket</name>
    <name type="synonym">Eruca sativa</name>
    <dbReference type="NCBI Taxonomy" id="29727"/>
    <lineage>
        <taxon>Eukaryota</taxon>
        <taxon>Viridiplantae</taxon>
        <taxon>Streptophyta</taxon>
        <taxon>Embryophyta</taxon>
        <taxon>Tracheophyta</taxon>
        <taxon>Spermatophyta</taxon>
        <taxon>Magnoliopsida</taxon>
        <taxon>eudicotyledons</taxon>
        <taxon>Gunneridae</taxon>
        <taxon>Pentapetalae</taxon>
        <taxon>rosids</taxon>
        <taxon>malvids</taxon>
        <taxon>Brassicales</taxon>
        <taxon>Brassicaceae</taxon>
        <taxon>Brassiceae</taxon>
        <taxon>Eruca</taxon>
    </lineage>
</organism>
<dbReference type="SUPFAM" id="SSF109604">
    <property type="entry name" value="HD-domain/PDEase-like"/>
    <property type="match status" value="1"/>
</dbReference>
<dbReference type="InterPro" id="IPR006674">
    <property type="entry name" value="HD_domain"/>
</dbReference>
<accession>A0ABC8L559</accession>
<protein>
    <recommendedName>
        <fullName evidence="1">HD domain-containing protein</fullName>
    </recommendedName>
</protein>
<evidence type="ECO:0000313" key="3">
    <source>
        <dbReference type="Proteomes" id="UP001642260"/>
    </source>
</evidence>
<dbReference type="PANTHER" id="PTHR11845">
    <property type="entry name" value="5'-DEOXYNUCLEOTIDASE HDDC2"/>
    <property type="match status" value="1"/>
</dbReference>
<comment type="caution">
    <text evidence="2">The sequence shown here is derived from an EMBL/GenBank/DDBJ whole genome shotgun (WGS) entry which is preliminary data.</text>
</comment>
<sequence length="112" mass="12688">MRTTPRAGWGKRDVKNPESIADHTYRMGLMALISSDIPGETLHLLVDSLKKRKVEEKVKHLNTSARSWVEEKEVGLSCLILKLAEEIAELGENMKQTRHQKPKLLKISISLS</sequence>
<dbReference type="Gene3D" id="1.10.3210.10">
    <property type="entry name" value="Hypothetical protein af1432"/>
    <property type="match status" value="1"/>
</dbReference>